<gene>
    <name evidence="2" type="ORF">HZF24_05045</name>
</gene>
<dbReference type="EMBL" id="JACBNQ010000003">
    <property type="protein sequence ID" value="NYB73501.1"/>
    <property type="molecule type" value="Genomic_DNA"/>
</dbReference>
<dbReference type="RefSeq" id="WP_179237195.1">
    <property type="nucleotide sequence ID" value="NZ_JACBNQ010000003.1"/>
</dbReference>
<sequence length="208" mass="24417">MIKKNNKINKDLAQMEVGNDYYFKEENLNIRIKEYTIEITDISNSLRWGKTTDVYELSFEKPIDKKLLTSIQAIMDFCGHSLKDIYDLAVLNTIVVFLAMDFCVMVFLNVKNKKCVNVYSPFVEMDNSRIVIPKKVFGRWQLVKFLIADRTDVKDLEAIRDIIETPYYEQKTNKVFKIEDNVLLTYVSKLRRINVMTKSKKEELSEVA</sequence>
<proteinExistence type="predicted"/>
<reference evidence="2" key="1">
    <citation type="submission" date="2020-07" db="EMBL/GenBank/DDBJ databases">
        <title>Genomic analysis of a strain of Sedimentibacter Hydroxybenzoicus DSM7310.</title>
        <authorList>
            <person name="Ma S."/>
        </authorList>
    </citation>
    <scope>NUCLEOTIDE SEQUENCE</scope>
    <source>
        <strain evidence="2">DSM 7310</strain>
    </source>
</reference>
<keyword evidence="1" id="KW-0472">Membrane</keyword>
<evidence type="ECO:0000313" key="3">
    <source>
        <dbReference type="Proteomes" id="UP000611629"/>
    </source>
</evidence>
<dbReference type="Proteomes" id="UP000611629">
    <property type="component" value="Unassembled WGS sequence"/>
</dbReference>
<evidence type="ECO:0000256" key="1">
    <source>
        <dbReference type="SAM" id="Phobius"/>
    </source>
</evidence>
<accession>A0A974BIG9</accession>
<name>A0A974BIG9_SEDHY</name>
<feature type="transmembrane region" description="Helical" evidence="1">
    <location>
        <begin position="85"/>
        <end position="108"/>
    </location>
</feature>
<keyword evidence="1" id="KW-1133">Transmembrane helix</keyword>
<evidence type="ECO:0000313" key="2">
    <source>
        <dbReference type="EMBL" id="NYB73501.1"/>
    </source>
</evidence>
<keyword evidence="1" id="KW-0812">Transmembrane</keyword>
<dbReference type="AlphaFoldDB" id="A0A974BIG9"/>
<keyword evidence="3" id="KW-1185">Reference proteome</keyword>
<protein>
    <submittedName>
        <fullName evidence="2">Uncharacterized protein</fullName>
    </submittedName>
</protein>
<organism evidence="2 3">
    <name type="scientific">Sedimentibacter hydroxybenzoicus DSM 7310</name>
    <dbReference type="NCBI Taxonomy" id="1123245"/>
    <lineage>
        <taxon>Bacteria</taxon>
        <taxon>Bacillati</taxon>
        <taxon>Bacillota</taxon>
        <taxon>Tissierellia</taxon>
        <taxon>Sedimentibacter</taxon>
    </lineage>
</organism>
<comment type="caution">
    <text evidence="2">The sequence shown here is derived from an EMBL/GenBank/DDBJ whole genome shotgun (WGS) entry which is preliminary data.</text>
</comment>